<dbReference type="SUPFAM" id="SSF51735">
    <property type="entry name" value="NAD(P)-binding Rossmann-fold domains"/>
    <property type="match status" value="1"/>
</dbReference>
<protein>
    <recommendedName>
        <fullName evidence="1">2,4-diaminopentanoate dehydrogenase C-terminal domain-containing protein</fullName>
    </recommendedName>
</protein>
<sequence>MGNTYRVAHVGTGYTGSIALRQILRAPHLQLVGQLVHSPEKVGRDSGELVGEPPAGVLATDSMTDFLALEADCVSYFGAVAGRAGSAVIDDLCGLLTSGKNVVIPSYPPLFHPASLDDATRNRLDAAGRQGNSSLLATGIAPGFTSDMLALHAASMSADPARVVVQERIPCGSYSVPGFFTTLGFGRTPEQDARMYPPGAMVPHLEPPLRLLAQGLGMTVAAIHEHRDVAVADRHYSFAAGEITPGAIASVRMSFDVVVGGQPRIHYSSIWSMPEEPVEDWAPVITPGSPSRRFTRITVEGEPPVQLDFSLNGGDLPGSAATAARVVNAIPAVHRARPGLLSSLDLVIGANAGT</sequence>
<dbReference type="Proteomes" id="UP000093819">
    <property type="component" value="Unassembled WGS sequence"/>
</dbReference>
<gene>
    <name evidence="2" type="ORF">A5635_18815</name>
</gene>
<dbReference type="Gene3D" id="3.40.50.720">
    <property type="entry name" value="NAD(P)-binding Rossmann-like Domain"/>
    <property type="match status" value="1"/>
</dbReference>
<dbReference type="CDD" id="cd24146">
    <property type="entry name" value="nat-AmDH_N_like"/>
    <property type="match status" value="1"/>
</dbReference>
<comment type="caution">
    <text evidence="2">The sequence shown here is derived from an EMBL/GenBank/DDBJ whole genome shotgun (WGS) entry which is preliminary data.</text>
</comment>
<reference evidence="2 3" key="1">
    <citation type="submission" date="2016-06" db="EMBL/GenBank/DDBJ databases">
        <authorList>
            <person name="Kjaerup R.B."/>
            <person name="Dalgaard T.S."/>
            <person name="Juul-Madsen H.R."/>
        </authorList>
    </citation>
    <scope>NUCLEOTIDE SEQUENCE [LARGE SCALE GENOMIC DNA]</scope>
    <source>
        <strain evidence="2 3">1245335.1</strain>
    </source>
</reference>
<evidence type="ECO:0000313" key="3">
    <source>
        <dbReference type="Proteomes" id="UP000093819"/>
    </source>
</evidence>
<evidence type="ECO:0000259" key="1">
    <source>
        <dbReference type="Pfam" id="PF19328"/>
    </source>
</evidence>
<dbReference type="Pfam" id="PF19328">
    <property type="entry name" value="DAP_DH_C"/>
    <property type="match status" value="1"/>
</dbReference>
<accession>A0A1A3NU51</accession>
<proteinExistence type="predicted"/>
<dbReference type="InterPro" id="IPR045760">
    <property type="entry name" value="DAP_DH_C"/>
</dbReference>
<evidence type="ECO:0000313" key="2">
    <source>
        <dbReference type="EMBL" id="OBK23847.1"/>
    </source>
</evidence>
<dbReference type="EMBL" id="LZLR01000073">
    <property type="protein sequence ID" value="OBK23847.1"/>
    <property type="molecule type" value="Genomic_DNA"/>
</dbReference>
<feature type="domain" description="2,4-diaminopentanoate dehydrogenase C-terminal" evidence="1">
    <location>
        <begin position="179"/>
        <end position="348"/>
    </location>
</feature>
<dbReference type="RefSeq" id="WP_065034972.1">
    <property type="nucleotide sequence ID" value="NZ_LZLR01000073.1"/>
</dbReference>
<dbReference type="InterPro" id="IPR036291">
    <property type="entry name" value="NAD(P)-bd_dom_sf"/>
</dbReference>
<organism evidence="2 3">
    <name type="scientific">Mycobacterium asiaticum</name>
    <dbReference type="NCBI Taxonomy" id="1790"/>
    <lineage>
        <taxon>Bacteria</taxon>
        <taxon>Bacillati</taxon>
        <taxon>Actinomycetota</taxon>
        <taxon>Actinomycetes</taxon>
        <taxon>Mycobacteriales</taxon>
        <taxon>Mycobacteriaceae</taxon>
        <taxon>Mycobacterium</taxon>
    </lineage>
</organism>
<dbReference type="OrthoDB" id="4692546at2"/>
<name>A0A1A3NU51_MYCAS</name>
<dbReference type="AlphaFoldDB" id="A0A1A3NU51"/>